<keyword evidence="2" id="KW-1185">Reference proteome</keyword>
<gene>
    <name evidence="1" type="ORF">EVAR_42632_1</name>
</gene>
<dbReference type="AlphaFoldDB" id="A0A4C1WVA5"/>
<name>A0A4C1WVA5_EUMVA</name>
<accession>A0A4C1WVA5</accession>
<organism evidence="1 2">
    <name type="scientific">Eumeta variegata</name>
    <name type="common">Bagworm moth</name>
    <name type="synonym">Eumeta japonica</name>
    <dbReference type="NCBI Taxonomy" id="151549"/>
    <lineage>
        <taxon>Eukaryota</taxon>
        <taxon>Metazoa</taxon>
        <taxon>Ecdysozoa</taxon>
        <taxon>Arthropoda</taxon>
        <taxon>Hexapoda</taxon>
        <taxon>Insecta</taxon>
        <taxon>Pterygota</taxon>
        <taxon>Neoptera</taxon>
        <taxon>Endopterygota</taxon>
        <taxon>Lepidoptera</taxon>
        <taxon>Glossata</taxon>
        <taxon>Ditrysia</taxon>
        <taxon>Tineoidea</taxon>
        <taxon>Psychidae</taxon>
        <taxon>Oiketicinae</taxon>
        <taxon>Eumeta</taxon>
    </lineage>
</organism>
<evidence type="ECO:0000313" key="1">
    <source>
        <dbReference type="EMBL" id="GBP55456.1"/>
    </source>
</evidence>
<proteinExistence type="predicted"/>
<dbReference type="Proteomes" id="UP000299102">
    <property type="component" value="Unassembled WGS sequence"/>
</dbReference>
<sequence>MHQSLQASPFGFLTVKPSFAVSCSSNSGVARFRDVTTECVAIFNILGSSAQVSGAAWGARAPALGAESLARRPRLRRSTRPPLPKGLEKCLDGMVYRNSSC</sequence>
<evidence type="ECO:0000313" key="2">
    <source>
        <dbReference type="Proteomes" id="UP000299102"/>
    </source>
</evidence>
<dbReference type="EMBL" id="BGZK01000669">
    <property type="protein sequence ID" value="GBP55456.1"/>
    <property type="molecule type" value="Genomic_DNA"/>
</dbReference>
<protein>
    <submittedName>
        <fullName evidence="1">Uncharacterized protein</fullName>
    </submittedName>
</protein>
<comment type="caution">
    <text evidence="1">The sequence shown here is derived from an EMBL/GenBank/DDBJ whole genome shotgun (WGS) entry which is preliminary data.</text>
</comment>
<reference evidence="1 2" key="1">
    <citation type="journal article" date="2019" name="Commun. Biol.">
        <title>The bagworm genome reveals a unique fibroin gene that provides high tensile strength.</title>
        <authorList>
            <person name="Kono N."/>
            <person name="Nakamura H."/>
            <person name="Ohtoshi R."/>
            <person name="Tomita M."/>
            <person name="Numata K."/>
            <person name="Arakawa K."/>
        </authorList>
    </citation>
    <scope>NUCLEOTIDE SEQUENCE [LARGE SCALE GENOMIC DNA]</scope>
</reference>